<feature type="region of interest" description="Disordered" evidence="2">
    <location>
        <begin position="956"/>
        <end position="1016"/>
    </location>
</feature>
<feature type="compositionally biased region" description="Polar residues" evidence="2">
    <location>
        <begin position="178"/>
        <end position="194"/>
    </location>
</feature>
<sequence length="1016" mass="111756">MTELPSLRTHADTQLTSVAALPGTFAHTNGALALDTANDDEESSTIKCICEFTDDDGATVLCERCNTWQHIACYYGVTNPDGVPEIHECIDCVPRPVDKKRAIEIQRDHRLRQAESKPRRPATKSHKKKIKDPVTGAVQSNGWPLSDKQNSYFAIDRKSGSPRDQQPPPNKRPKTNHKPSGSVASLSHQLVSISHSRKRASSTVHSRQSPTKSPITPGLNGSLVEYYAPEFMQLCRQQNDFRVIEANLLNDIGVTNDLFSWLKDPEALAAATNGRSPSEVFQRSDLSMDELAETAPNIVKEAREDKGVVIEGNHPVHQFLTVESQVPKGNYIGELKGHVGRKEEYFQIHSNRWATLRHPEPFVFFPPHLPIYIDARREGTDLRYVRRSCAPNLEMRVFIVDGNEWHFCFLSKTEIHPGEEITIPWEIHESVRDLLSSSLANGQFKNEGISQANEELARWSARVLANFGGCACNRPLDECAMRKFAYRRSGRQISDQTTHTQKSSRKAKKQGTQVSPLSTGRATNSRAGSEAVMGGDKEEDNADSRSTSGSAHSKVASRDITPATHVSGDTAAGIGVEMSDREKRKFLQEQKLFEQMENEPKRRKRNSGGSTLNTPNVTTSVGLLKDSTRNRPMTNTQQKQLGFPDPPVLLPTNLKDRTSESHIPRNHKHGQLNGRALLGKHSTQTHNANGVARHRSELIVRPVYTDSSVQTDQDANEKIEFPPKKRKKHTSSLRNMLLRQTTEMHAYYEDRQQPLSTNESAKDEAMTDVGYNDISTTAASDAQVTDGLEQLQHPSEDSSLQVPPVSDVEMENAAEDQQTTKPGSGVNGVDIVATKSTDEKSSDTSHPPIQPPAPPWSSKPSSPTMPGPEVPQLSRRSYGLQVELPPVPTFSTQSPTTPSAASTLGENAGAHAAVSPSGPGSQLQILSPSITNPTISTPRQKIKKMSLSEYKARSQKKGEALFAASQSDSLRATSPTGIISHNSPGSMLRPPESLAVEDSTEQEHTVPSTEPLSGHI</sequence>
<accession>A0A9P4S2U1</accession>
<proteinExistence type="predicted"/>
<feature type="compositionally biased region" description="Polar residues" evidence="2">
    <location>
        <begin position="964"/>
        <end position="985"/>
    </location>
</feature>
<feature type="compositionally biased region" description="Polar residues" evidence="2">
    <location>
        <begin position="1005"/>
        <end position="1016"/>
    </location>
</feature>
<evidence type="ECO:0000256" key="1">
    <source>
        <dbReference type="ARBA" id="ARBA00022853"/>
    </source>
</evidence>
<dbReference type="Pfam" id="PF00856">
    <property type="entry name" value="SET"/>
    <property type="match status" value="1"/>
</dbReference>
<dbReference type="PROSITE" id="PS50280">
    <property type="entry name" value="SET"/>
    <property type="match status" value="1"/>
</dbReference>
<feature type="region of interest" description="Disordered" evidence="2">
    <location>
        <begin position="709"/>
        <end position="732"/>
    </location>
</feature>
<dbReference type="Gene3D" id="2.170.270.10">
    <property type="entry name" value="SET domain"/>
    <property type="match status" value="1"/>
</dbReference>
<keyword evidence="5" id="KW-1185">Reference proteome</keyword>
<name>A0A9P4S2U1_9PEZI</name>
<dbReference type="Gene3D" id="3.30.40.10">
    <property type="entry name" value="Zinc/RING finger domain, C3HC4 (zinc finger)"/>
    <property type="match status" value="1"/>
</dbReference>
<dbReference type="InterPro" id="IPR013083">
    <property type="entry name" value="Znf_RING/FYVE/PHD"/>
</dbReference>
<dbReference type="PANTHER" id="PTHR46462:SF3">
    <property type="entry name" value="UPSET, ISOFORM A"/>
    <property type="match status" value="1"/>
</dbReference>
<dbReference type="Proteomes" id="UP000799429">
    <property type="component" value="Unassembled WGS sequence"/>
</dbReference>
<evidence type="ECO:0000259" key="3">
    <source>
        <dbReference type="PROSITE" id="PS50280"/>
    </source>
</evidence>
<dbReference type="SUPFAM" id="SSF82199">
    <property type="entry name" value="SET domain"/>
    <property type="match status" value="1"/>
</dbReference>
<dbReference type="OrthoDB" id="1928087at2759"/>
<feature type="compositionally biased region" description="Polar residues" evidence="2">
    <location>
        <begin position="201"/>
        <end position="214"/>
    </location>
</feature>
<comment type="caution">
    <text evidence="4">The sequence shown here is derived from an EMBL/GenBank/DDBJ whole genome shotgun (WGS) entry which is preliminary data.</text>
</comment>
<feature type="compositionally biased region" description="Pro residues" evidence="2">
    <location>
        <begin position="848"/>
        <end position="869"/>
    </location>
</feature>
<feature type="domain" description="SET" evidence="3">
    <location>
        <begin position="287"/>
        <end position="426"/>
    </location>
</feature>
<dbReference type="PANTHER" id="PTHR46462">
    <property type="entry name" value="UPSET, ISOFORM A"/>
    <property type="match status" value="1"/>
</dbReference>
<dbReference type="GO" id="GO:0070210">
    <property type="term" value="C:Rpd3L-Expanded complex"/>
    <property type="evidence" value="ECO:0007669"/>
    <property type="project" value="TreeGrafter"/>
</dbReference>
<feature type="compositionally biased region" description="Low complexity" evidence="2">
    <location>
        <begin position="889"/>
        <end position="903"/>
    </location>
</feature>
<feature type="region of interest" description="Disordered" evidence="2">
    <location>
        <begin position="811"/>
        <end position="942"/>
    </location>
</feature>
<dbReference type="InterPro" id="IPR001214">
    <property type="entry name" value="SET_dom"/>
</dbReference>
<feature type="compositionally biased region" description="Polar residues" evidence="2">
    <location>
        <begin position="607"/>
        <end position="621"/>
    </location>
</feature>
<evidence type="ECO:0000256" key="2">
    <source>
        <dbReference type="SAM" id="MobiDB-lite"/>
    </source>
</evidence>
<dbReference type="GO" id="GO:0034967">
    <property type="term" value="C:Set3 complex"/>
    <property type="evidence" value="ECO:0007669"/>
    <property type="project" value="TreeGrafter"/>
</dbReference>
<evidence type="ECO:0000313" key="4">
    <source>
        <dbReference type="EMBL" id="KAF2835223.1"/>
    </source>
</evidence>
<feature type="compositionally biased region" description="Polar residues" evidence="2">
    <location>
        <begin position="137"/>
        <end position="152"/>
    </location>
</feature>
<feature type="compositionally biased region" description="Basic residues" evidence="2">
    <location>
        <begin position="119"/>
        <end position="130"/>
    </location>
</feature>
<dbReference type="GO" id="GO:0006325">
    <property type="term" value="P:chromatin organization"/>
    <property type="evidence" value="ECO:0007669"/>
    <property type="project" value="UniProtKB-KW"/>
</dbReference>
<feature type="region of interest" description="Disordered" evidence="2">
    <location>
        <begin position="490"/>
        <end position="579"/>
    </location>
</feature>
<protein>
    <recommendedName>
        <fullName evidence="3">SET domain-containing protein</fullName>
    </recommendedName>
</protein>
<keyword evidence="1" id="KW-0156">Chromatin regulator</keyword>
<feature type="region of interest" description="Disordered" evidence="2">
    <location>
        <begin position="592"/>
        <end position="648"/>
    </location>
</feature>
<gene>
    <name evidence="4" type="ORF">M501DRAFT_1008638</name>
</gene>
<reference evidence="4" key="1">
    <citation type="journal article" date="2020" name="Stud. Mycol.">
        <title>101 Dothideomycetes genomes: a test case for predicting lifestyles and emergence of pathogens.</title>
        <authorList>
            <person name="Haridas S."/>
            <person name="Albert R."/>
            <person name="Binder M."/>
            <person name="Bloem J."/>
            <person name="Labutti K."/>
            <person name="Salamov A."/>
            <person name="Andreopoulos B."/>
            <person name="Baker S."/>
            <person name="Barry K."/>
            <person name="Bills G."/>
            <person name="Bluhm B."/>
            <person name="Cannon C."/>
            <person name="Castanera R."/>
            <person name="Culley D."/>
            <person name="Daum C."/>
            <person name="Ezra D."/>
            <person name="Gonzalez J."/>
            <person name="Henrissat B."/>
            <person name="Kuo A."/>
            <person name="Liang C."/>
            <person name="Lipzen A."/>
            <person name="Lutzoni F."/>
            <person name="Magnuson J."/>
            <person name="Mondo S."/>
            <person name="Nolan M."/>
            <person name="Ohm R."/>
            <person name="Pangilinan J."/>
            <person name="Park H.-J."/>
            <person name="Ramirez L."/>
            <person name="Alfaro M."/>
            <person name="Sun H."/>
            <person name="Tritt A."/>
            <person name="Yoshinaga Y."/>
            <person name="Zwiers L.-H."/>
            <person name="Turgeon B."/>
            <person name="Goodwin S."/>
            <person name="Spatafora J."/>
            <person name="Crous P."/>
            <person name="Grigoriev I."/>
        </authorList>
    </citation>
    <scope>NUCLEOTIDE SEQUENCE</scope>
    <source>
        <strain evidence="4">CBS 101060</strain>
    </source>
</reference>
<dbReference type="InterPro" id="IPR011011">
    <property type="entry name" value="Znf_FYVE_PHD"/>
</dbReference>
<feature type="compositionally biased region" description="Basic and acidic residues" evidence="2">
    <location>
        <begin position="103"/>
        <end position="118"/>
    </location>
</feature>
<feature type="compositionally biased region" description="Polar residues" evidence="2">
    <location>
        <begin position="918"/>
        <end position="939"/>
    </location>
</feature>
<feature type="region of interest" description="Disordered" evidence="2">
    <location>
        <begin position="103"/>
        <end position="219"/>
    </location>
</feature>
<dbReference type="InterPro" id="IPR046341">
    <property type="entry name" value="SET_dom_sf"/>
</dbReference>
<feature type="compositionally biased region" description="Polar residues" evidence="2">
    <location>
        <begin position="510"/>
        <end position="527"/>
    </location>
</feature>
<dbReference type="GO" id="GO:0006355">
    <property type="term" value="P:regulation of DNA-templated transcription"/>
    <property type="evidence" value="ECO:0007669"/>
    <property type="project" value="TreeGrafter"/>
</dbReference>
<organism evidence="4 5">
    <name type="scientific">Patellaria atrata CBS 101060</name>
    <dbReference type="NCBI Taxonomy" id="1346257"/>
    <lineage>
        <taxon>Eukaryota</taxon>
        <taxon>Fungi</taxon>
        <taxon>Dikarya</taxon>
        <taxon>Ascomycota</taxon>
        <taxon>Pezizomycotina</taxon>
        <taxon>Dothideomycetes</taxon>
        <taxon>Dothideomycetes incertae sedis</taxon>
        <taxon>Patellariales</taxon>
        <taxon>Patellariaceae</taxon>
        <taxon>Patellaria</taxon>
    </lineage>
</organism>
<dbReference type="SUPFAM" id="SSF57903">
    <property type="entry name" value="FYVE/PHD zinc finger"/>
    <property type="match status" value="1"/>
</dbReference>
<evidence type="ECO:0000313" key="5">
    <source>
        <dbReference type="Proteomes" id="UP000799429"/>
    </source>
</evidence>
<dbReference type="AlphaFoldDB" id="A0A9P4S2U1"/>
<feature type="compositionally biased region" description="Polar residues" evidence="2">
    <location>
        <begin position="630"/>
        <end position="640"/>
    </location>
</feature>
<feature type="compositionally biased region" description="Polar residues" evidence="2">
    <location>
        <begin position="491"/>
        <end position="501"/>
    </location>
</feature>
<dbReference type="SMART" id="SM00317">
    <property type="entry name" value="SET"/>
    <property type="match status" value="1"/>
</dbReference>
<dbReference type="EMBL" id="MU006110">
    <property type="protein sequence ID" value="KAF2835223.1"/>
    <property type="molecule type" value="Genomic_DNA"/>
</dbReference>